<dbReference type="GO" id="GO:0016020">
    <property type="term" value="C:membrane"/>
    <property type="evidence" value="ECO:0007669"/>
    <property type="project" value="UniProtKB-SubCell"/>
</dbReference>
<sequence length="204" mass="23308">TLAPIAERISKEYNISPSIDPLTVNFGSFILIELIRGVHYSALKNFYHYDIIGIFSTIIVFKYGHPFNKRMGCVYLTQLVTGVDDFLNGKSYMIADLKNGHSYSLLGLFTSLGVFKEKYPLTANLPYEKIKKVKFTEFASLPWSSTVYFEIYTCQKNEVLIRLVFNFEPMLIPGCGGEYCKWDRFKEIIGDQIGCDLSKECTLP</sequence>
<dbReference type="GO" id="GO:0003993">
    <property type="term" value="F:acid phosphatase activity"/>
    <property type="evidence" value="ECO:0007669"/>
    <property type="project" value="TreeGrafter"/>
</dbReference>
<evidence type="ECO:0000313" key="4">
    <source>
        <dbReference type="EMBL" id="CAG8675528.1"/>
    </source>
</evidence>
<name>A0A9N9EII0_9GLOM</name>
<protein>
    <submittedName>
        <fullName evidence="4">5340_t:CDS:1</fullName>
    </submittedName>
</protein>
<evidence type="ECO:0000256" key="1">
    <source>
        <dbReference type="ARBA" id="ARBA00004370"/>
    </source>
</evidence>
<evidence type="ECO:0000256" key="3">
    <source>
        <dbReference type="ARBA" id="ARBA00023136"/>
    </source>
</evidence>
<dbReference type="Gene3D" id="3.40.50.1240">
    <property type="entry name" value="Phosphoglycerate mutase-like"/>
    <property type="match status" value="1"/>
</dbReference>
<dbReference type="InterPro" id="IPR029033">
    <property type="entry name" value="His_PPase_superfam"/>
</dbReference>
<comment type="subcellular location">
    <subcellularLocation>
        <location evidence="1">Membrane</location>
    </subcellularLocation>
</comment>
<organism evidence="4 5">
    <name type="scientific">Funneliformis caledonium</name>
    <dbReference type="NCBI Taxonomy" id="1117310"/>
    <lineage>
        <taxon>Eukaryota</taxon>
        <taxon>Fungi</taxon>
        <taxon>Fungi incertae sedis</taxon>
        <taxon>Mucoromycota</taxon>
        <taxon>Glomeromycotina</taxon>
        <taxon>Glomeromycetes</taxon>
        <taxon>Glomerales</taxon>
        <taxon>Glomeraceae</taxon>
        <taxon>Funneliformis</taxon>
    </lineage>
</organism>
<dbReference type="AlphaFoldDB" id="A0A9N9EII0"/>
<keyword evidence="3" id="KW-0472">Membrane</keyword>
<keyword evidence="2" id="KW-0732">Signal</keyword>
<dbReference type="PANTHER" id="PTHR20963:SF8">
    <property type="entry name" value="MULTIPLE INOSITOL POLYPHOSPHATE PHOSPHATASE 1"/>
    <property type="match status" value="1"/>
</dbReference>
<gene>
    <name evidence="4" type="ORF">FCALED_LOCUS12230</name>
</gene>
<dbReference type="EMBL" id="CAJVPQ010005781">
    <property type="protein sequence ID" value="CAG8675528.1"/>
    <property type="molecule type" value="Genomic_DNA"/>
</dbReference>
<dbReference type="OrthoDB" id="2396742at2759"/>
<dbReference type="Proteomes" id="UP000789570">
    <property type="component" value="Unassembled WGS sequence"/>
</dbReference>
<accession>A0A9N9EII0</accession>
<feature type="non-terminal residue" evidence="4">
    <location>
        <position position="1"/>
    </location>
</feature>
<evidence type="ECO:0000313" key="5">
    <source>
        <dbReference type="Proteomes" id="UP000789570"/>
    </source>
</evidence>
<evidence type="ECO:0000256" key="2">
    <source>
        <dbReference type="ARBA" id="ARBA00022729"/>
    </source>
</evidence>
<dbReference type="PANTHER" id="PTHR20963">
    <property type="entry name" value="MULTIPLE INOSITOL POLYPHOSPHATE PHOSPHATASE-RELATED"/>
    <property type="match status" value="1"/>
</dbReference>
<reference evidence="4" key="1">
    <citation type="submission" date="2021-06" db="EMBL/GenBank/DDBJ databases">
        <authorList>
            <person name="Kallberg Y."/>
            <person name="Tangrot J."/>
            <person name="Rosling A."/>
        </authorList>
    </citation>
    <scope>NUCLEOTIDE SEQUENCE</scope>
    <source>
        <strain evidence="4">UK204</strain>
    </source>
</reference>
<comment type="caution">
    <text evidence="4">The sequence shown here is derived from an EMBL/GenBank/DDBJ whole genome shotgun (WGS) entry which is preliminary data.</text>
</comment>
<keyword evidence="5" id="KW-1185">Reference proteome</keyword>
<proteinExistence type="predicted"/>
<dbReference type="SUPFAM" id="SSF53254">
    <property type="entry name" value="Phosphoglycerate mutase-like"/>
    <property type="match status" value="1"/>
</dbReference>